<dbReference type="SMART" id="SM00717">
    <property type="entry name" value="SANT"/>
    <property type="match status" value="1"/>
</dbReference>
<protein>
    <recommendedName>
        <fullName evidence="6">Myb-like domain-containing protein</fullName>
    </recommendedName>
</protein>
<dbReference type="InterPro" id="IPR009057">
    <property type="entry name" value="Homeodomain-like_sf"/>
</dbReference>
<name>A0A2A9P311_OPHUN</name>
<dbReference type="InterPro" id="IPR053095">
    <property type="entry name" value="Actin-binding/GATA_Znf"/>
</dbReference>
<reference evidence="4 5" key="1">
    <citation type="journal article" date="2015" name="BMC Genomics">
        <title>Gene expression during zombie ant biting behavior reflects the complexity underlying fungal parasitic behavioral manipulation.</title>
        <authorList>
            <person name="de Bekker C."/>
            <person name="Ohm R.A."/>
            <person name="Loreto R.G."/>
            <person name="Sebastian A."/>
            <person name="Albert I."/>
            <person name="Merrow M."/>
            <person name="Brachmann A."/>
            <person name="Hughes D.P."/>
        </authorList>
    </citation>
    <scope>NUCLEOTIDE SEQUENCE [LARGE SCALE GENOMIC DNA]</scope>
    <source>
        <strain evidence="4 5">SC16a</strain>
    </source>
</reference>
<dbReference type="Gene3D" id="1.10.10.60">
    <property type="entry name" value="Homeodomain-like"/>
    <property type="match status" value="1"/>
</dbReference>
<dbReference type="PROSITE" id="PS50090">
    <property type="entry name" value="MYB_LIKE"/>
    <property type="match status" value="1"/>
</dbReference>
<evidence type="ECO:0000259" key="3">
    <source>
        <dbReference type="PROSITE" id="PS51294"/>
    </source>
</evidence>
<evidence type="ECO:0000259" key="2">
    <source>
        <dbReference type="PROSITE" id="PS50090"/>
    </source>
</evidence>
<feature type="compositionally biased region" description="Low complexity" evidence="1">
    <location>
        <begin position="180"/>
        <end position="197"/>
    </location>
</feature>
<comment type="caution">
    <text evidence="4">The sequence shown here is derived from an EMBL/GenBank/DDBJ whole genome shotgun (WGS) entry which is preliminary data.</text>
</comment>
<sequence length="504" mass="54262">MVFAFINKSPGAINRPQTHRSRFLSLCPSPVSSPLVSSGPTHSSTVVFATPRRRLARRSSNQRDASQGRALQPVAELAQLKSQTLLCLPRAEPPFSAITNADFGLRRGPGAIVNSNGSGHSAGRRGNQLFNVDIDSLLKPDGSNESPGSSNNPQQPPRPVPVPRPTASPVAVHGPPPPSSSSLVRAAPPAVVSARRSMPPQLSDQPVKKQSKWSPDEDALIIELRGSGMKWEDVSKRLPGRSAISCRLHYQNYLERRSEWDEERKNKLARLYERFKSEMWAKVAEELAVPWRAAEAMHWQLGEADMARRAGVVPFSLAAVNVESGQQRGVASRAGTHYQPAPDVSVPRHLTPPSPRSMYTRGQPLSVVMTSGGQAVRPEPPMTAPPPPVSAPGLPPSVMADHGELYYTAGPGLAPIQTQGQPRNPGPLPSLAELTTGVSPYGASVEQRPRSGPRGGGPPPTQPGNPNMLPAAPQAYPPPESTRPKRRASPESMQRETSLRRRIG</sequence>
<dbReference type="Pfam" id="PF00249">
    <property type="entry name" value="Myb_DNA-binding"/>
    <property type="match status" value="1"/>
</dbReference>
<dbReference type="PANTHER" id="PTHR23246">
    <property type="entry name" value="NEW-GLUE PROTEIN"/>
    <property type="match status" value="1"/>
</dbReference>
<dbReference type="STRING" id="268505.A0A2A9P311"/>
<dbReference type="InterPro" id="IPR017930">
    <property type="entry name" value="Myb_dom"/>
</dbReference>
<dbReference type="SUPFAM" id="SSF46689">
    <property type="entry name" value="Homeodomain-like"/>
    <property type="match status" value="1"/>
</dbReference>
<evidence type="ECO:0008006" key="6">
    <source>
        <dbReference type="Google" id="ProtNLM"/>
    </source>
</evidence>
<evidence type="ECO:0000313" key="5">
    <source>
        <dbReference type="Proteomes" id="UP000037136"/>
    </source>
</evidence>
<keyword evidence="5" id="KW-1185">Reference proteome</keyword>
<feature type="region of interest" description="Disordered" evidence="1">
    <location>
        <begin position="136"/>
        <end position="214"/>
    </location>
</feature>
<feature type="region of interest" description="Disordered" evidence="1">
    <location>
        <begin position="336"/>
        <end position="504"/>
    </location>
</feature>
<feature type="compositionally biased region" description="Pro residues" evidence="1">
    <location>
        <begin position="154"/>
        <end position="166"/>
    </location>
</feature>
<organism evidence="4 5">
    <name type="scientific">Ophiocordyceps unilateralis</name>
    <name type="common">Zombie-ant fungus</name>
    <name type="synonym">Torrubia unilateralis</name>
    <dbReference type="NCBI Taxonomy" id="268505"/>
    <lineage>
        <taxon>Eukaryota</taxon>
        <taxon>Fungi</taxon>
        <taxon>Dikarya</taxon>
        <taxon>Ascomycota</taxon>
        <taxon>Pezizomycotina</taxon>
        <taxon>Sordariomycetes</taxon>
        <taxon>Hypocreomycetidae</taxon>
        <taxon>Hypocreales</taxon>
        <taxon>Ophiocordycipitaceae</taxon>
        <taxon>Ophiocordyceps</taxon>
    </lineage>
</organism>
<reference evidence="4 5" key="2">
    <citation type="journal article" date="2017" name="Sci. Rep.">
        <title>Ant-infecting Ophiocordyceps genomes reveal a high diversity of potential behavioral manipulation genes and a possible major role for enterotoxins.</title>
        <authorList>
            <person name="de Bekker C."/>
            <person name="Ohm R.A."/>
            <person name="Evans H.C."/>
            <person name="Brachmann A."/>
            <person name="Hughes D.P."/>
        </authorList>
    </citation>
    <scope>NUCLEOTIDE SEQUENCE [LARGE SCALE GENOMIC DNA]</scope>
    <source>
        <strain evidence="4 5">SC16a</strain>
    </source>
</reference>
<accession>A0A2A9P311</accession>
<evidence type="ECO:0000313" key="4">
    <source>
        <dbReference type="EMBL" id="PFH55290.1"/>
    </source>
</evidence>
<proteinExistence type="predicted"/>
<feature type="domain" description="Myb-like" evidence="2">
    <location>
        <begin position="205"/>
        <end position="254"/>
    </location>
</feature>
<feature type="domain" description="HTH myb-type" evidence="3">
    <location>
        <begin position="205"/>
        <end position="258"/>
    </location>
</feature>
<dbReference type="EMBL" id="LAZP02001022">
    <property type="protein sequence ID" value="PFH55290.1"/>
    <property type="molecule type" value="Genomic_DNA"/>
</dbReference>
<feature type="compositionally biased region" description="Basic and acidic residues" evidence="1">
    <location>
        <begin position="493"/>
        <end position="504"/>
    </location>
</feature>
<evidence type="ECO:0000256" key="1">
    <source>
        <dbReference type="SAM" id="MobiDB-lite"/>
    </source>
</evidence>
<dbReference type="PANTHER" id="PTHR23246:SF24">
    <property type="entry name" value="MYB DNA-BINDING DOMAIN-CONTAINING PROTEIN"/>
    <property type="match status" value="1"/>
</dbReference>
<dbReference type="Proteomes" id="UP000037136">
    <property type="component" value="Unassembled WGS sequence"/>
</dbReference>
<dbReference type="PROSITE" id="PS51294">
    <property type="entry name" value="HTH_MYB"/>
    <property type="match status" value="1"/>
</dbReference>
<dbReference type="CDD" id="cd00167">
    <property type="entry name" value="SANT"/>
    <property type="match status" value="1"/>
</dbReference>
<feature type="compositionally biased region" description="Pro residues" evidence="1">
    <location>
        <begin position="378"/>
        <end position="395"/>
    </location>
</feature>
<gene>
    <name evidence="4" type="ORF">XA68_10174</name>
</gene>
<dbReference type="OrthoDB" id="2350934at2759"/>
<dbReference type="AlphaFoldDB" id="A0A2A9P311"/>
<dbReference type="InterPro" id="IPR001005">
    <property type="entry name" value="SANT/Myb"/>
</dbReference>